<dbReference type="InterPro" id="IPR016025">
    <property type="entry name" value="Clathrin_H-chain_N"/>
</dbReference>
<dbReference type="InterPro" id="IPR022365">
    <property type="entry name" value="Clathrin_H-chain_propeller_rpt"/>
</dbReference>
<name>A0A2R6RTF9_ACTCC</name>
<dbReference type="GO" id="GO:0030130">
    <property type="term" value="C:clathrin coat of trans-Golgi network vesicle"/>
    <property type="evidence" value="ECO:0007669"/>
    <property type="project" value="InterPro"/>
</dbReference>
<protein>
    <submittedName>
        <fullName evidence="1">Clathrin heavy chain like</fullName>
    </submittedName>
</protein>
<keyword evidence="2" id="KW-1185">Reference proteome</keyword>
<gene>
    <name evidence="1" type="ORF">CEY00_Acc03701</name>
</gene>
<comment type="caution">
    <text evidence="1">The sequence shown here is derived from an EMBL/GenBank/DDBJ whole genome shotgun (WGS) entry which is preliminary data.</text>
</comment>
<dbReference type="Gramene" id="PSS33313">
    <property type="protein sequence ID" value="PSS33313"/>
    <property type="gene ID" value="CEY00_Acc03701"/>
</dbReference>
<dbReference type="GO" id="GO:0071439">
    <property type="term" value="C:clathrin complex"/>
    <property type="evidence" value="ECO:0007669"/>
    <property type="project" value="TreeGrafter"/>
</dbReference>
<dbReference type="GO" id="GO:0005198">
    <property type="term" value="F:structural molecule activity"/>
    <property type="evidence" value="ECO:0007669"/>
    <property type="project" value="InterPro"/>
</dbReference>
<sequence>MAAANAPISMREALTLPSIGINPQFITFTHVMVESDKYICVLETSPQNSVVIIDINMPMQPLRRPITADSALMNPNSKILALKAQLPGTTHDHLQIFNIEMKAKMKSHQMPEQVAFWKWITPKMLGLVTQTSVYHWSIEDSEPVKMFDRTANLANNQIINYRCDPMEKGLILIGIAPGSPETPQLVKGNMQLFSVDQQRSQHLEAHAAAFASFKVSGNENPSVLISFATKTVSAGQVA</sequence>
<dbReference type="Pfam" id="PF01394">
    <property type="entry name" value="Clathrin_propel"/>
    <property type="match status" value="2"/>
</dbReference>
<reference evidence="1 2" key="1">
    <citation type="submission" date="2017-07" db="EMBL/GenBank/DDBJ databases">
        <title>An improved, manually edited Actinidia chinensis var. chinensis (kiwifruit) genome highlights the challenges associated with draft genomes and gene prediction in plants.</title>
        <authorList>
            <person name="Pilkington S."/>
            <person name="Crowhurst R."/>
            <person name="Hilario E."/>
            <person name="Nardozza S."/>
            <person name="Fraser L."/>
            <person name="Peng Y."/>
            <person name="Gunaseelan K."/>
            <person name="Simpson R."/>
            <person name="Tahir J."/>
            <person name="Deroles S."/>
            <person name="Templeton K."/>
            <person name="Luo Z."/>
            <person name="Davy M."/>
            <person name="Cheng C."/>
            <person name="Mcneilage M."/>
            <person name="Scaglione D."/>
            <person name="Liu Y."/>
            <person name="Zhang Q."/>
            <person name="Datson P."/>
            <person name="De Silva N."/>
            <person name="Gardiner S."/>
            <person name="Bassett H."/>
            <person name="Chagne D."/>
            <person name="Mccallum J."/>
            <person name="Dzierzon H."/>
            <person name="Deng C."/>
            <person name="Wang Y.-Y."/>
            <person name="Barron N."/>
            <person name="Manako K."/>
            <person name="Bowen J."/>
            <person name="Foster T."/>
            <person name="Erridge Z."/>
            <person name="Tiffin H."/>
            <person name="Waite C."/>
            <person name="Davies K."/>
            <person name="Grierson E."/>
            <person name="Laing W."/>
            <person name="Kirk R."/>
            <person name="Chen X."/>
            <person name="Wood M."/>
            <person name="Montefiori M."/>
            <person name="Brummell D."/>
            <person name="Schwinn K."/>
            <person name="Catanach A."/>
            <person name="Fullerton C."/>
            <person name="Li D."/>
            <person name="Meiyalaghan S."/>
            <person name="Nieuwenhuizen N."/>
            <person name="Read N."/>
            <person name="Prakash R."/>
            <person name="Hunter D."/>
            <person name="Zhang H."/>
            <person name="Mckenzie M."/>
            <person name="Knabel M."/>
            <person name="Harris A."/>
            <person name="Allan A."/>
            <person name="Chen A."/>
            <person name="Janssen B."/>
            <person name="Plunkett B."/>
            <person name="Dwamena C."/>
            <person name="Voogd C."/>
            <person name="Leif D."/>
            <person name="Lafferty D."/>
            <person name="Souleyre E."/>
            <person name="Varkonyi-Gasic E."/>
            <person name="Gambi F."/>
            <person name="Hanley J."/>
            <person name="Yao J.-L."/>
            <person name="Cheung J."/>
            <person name="David K."/>
            <person name="Warren B."/>
            <person name="Marsh K."/>
            <person name="Snowden K."/>
            <person name="Lin-Wang K."/>
            <person name="Brian L."/>
            <person name="Martinez-Sanchez M."/>
            <person name="Wang M."/>
            <person name="Ileperuma N."/>
            <person name="Macnee N."/>
            <person name="Campin R."/>
            <person name="Mcatee P."/>
            <person name="Drummond R."/>
            <person name="Espley R."/>
            <person name="Ireland H."/>
            <person name="Wu R."/>
            <person name="Atkinson R."/>
            <person name="Karunairetnam S."/>
            <person name="Bulley S."/>
            <person name="Chunkath S."/>
            <person name="Hanley Z."/>
            <person name="Storey R."/>
            <person name="Thrimawithana A."/>
            <person name="Thomson S."/>
            <person name="David C."/>
            <person name="Testolin R."/>
        </authorList>
    </citation>
    <scope>NUCLEOTIDE SEQUENCE [LARGE SCALE GENOMIC DNA]</scope>
    <source>
        <strain evidence="2">cv. Red5</strain>
        <tissue evidence="1">Young leaf</tissue>
    </source>
</reference>
<organism evidence="1 2">
    <name type="scientific">Actinidia chinensis var. chinensis</name>
    <name type="common">Chinese soft-hair kiwi</name>
    <dbReference type="NCBI Taxonomy" id="1590841"/>
    <lineage>
        <taxon>Eukaryota</taxon>
        <taxon>Viridiplantae</taxon>
        <taxon>Streptophyta</taxon>
        <taxon>Embryophyta</taxon>
        <taxon>Tracheophyta</taxon>
        <taxon>Spermatophyta</taxon>
        <taxon>Magnoliopsida</taxon>
        <taxon>eudicotyledons</taxon>
        <taxon>Gunneridae</taxon>
        <taxon>Pentapetalae</taxon>
        <taxon>asterids</taxon>
        <taxon>Ericales</taxon>
        <taxon>Actinidiaceae</taxon>
        <taxon>Actinidia</taxon>
    </lineage>
</organism>
<accession>A0A2R6RTF9</accession>
<dbReference type="Proteomes" id="UP000241394">
    <property type="component" value="Chromosome LG3"/>
</dbReference>
<evidence type="ECO:0000313" key="1">
    <source>
        <dbReference type="EMBL" id="PSS33313.1"/>
    </source>
</evidence>
<dbReference type="GO" id="GO:0009507">
    <property type="term" value="C:chloroplast"/>
    <property type="evidence" value="ECO:0007669"/>
    <property type="project" value="TreeGrafter"/>
</dbReference>
<dbReference type="EMBL" id="NKQK01000003">
    <property type="protein sequence ID" value="PSS33313.1"/>
    <property type="molecule type" value="Genomic_DNA"/>
</dbReference>
<dbReference type="Gene3D" id="2.130.10.110">
    <property type="entry name" value="Clathrin heavy-chain terminal domain"/>
    <property type="match status" value="1"/>
</dbReference>
<dbReference type="OMA" id="AWNTIRE"/>
<dbReference type="AlphaFoldDB" id="A0A2R6RTF9"/>
<dbReference type="GO" id="GO:0006898">
    <property type="term" value="P:receptor-mediated endocytosis"/>
    <property type="evidence" value="ECO:0007669"/>
    <property type="project" value="TreeGrafter"/>
</dbReference>
<dbReference type="OrthoDB" id="1579135at2759"/>
<reference evidence="2" key="2">
    <citation type="journal article" date="2018" name="BMC Genomics">
        <title>A manually annotated Actinidia chinensis var. chinensis (kiwifruit) genome highlights the challenges associated with draft genomes and gene prediction in plants.</title>
        <authorList>
            <person name="Pilkington S.M."/>
            <person name="Crowhurst R."/>
            <person name="Hilario E."/>
            <person name="Nardozza S."/>
            <person name="Fraser L."/>
            <person name="Peng Y."/>
            <person name="Gunaseelan K."/>
            <person name="Simpson R."/>
            <person name="Tahir J."/>
            <person name="Deroles S.C."/>
            <person name="Templeton K."/>
            <person name="Luo Z."/>
            <person name="Davy M."/>
            <person name="Cheng C."/>
            <person name="McNeilage M."/>
            <person name="Scaglione D."/>
            <person name="Liu Y."/>
            <person name="Zhang Q."/>
            <person name="Datson P."/>
            <person name="De Silva N."/>
            <person name="Gardiner S.E."/>
            <person name="Bassett H."/>
            <person name="Chagne D."/>
            <person name="McCallum J."/>
            <person name="Dzierzon H."/>
            <person name="Deng C."/>
            <person name="Wang Y.Y."/>
            <person name="Barron L."/>
            <person name="Manako K."/>
            <person name="Bowen J."/>
            <person name="Foster T.M."/>
            <person name="Erridge Z.A."/>
            <person name="Tiffin H."/>
            <person name="Waite C.N."/>
            <person name="Davies K.M."/>
            <person name="Grierson E.P."/>
            <person name="Laing W.A."/>
            <person name="Kirk R."/>
            <person name="Chen X."/>
            <person name="Wood M."/>
            <person name="Montefiori M."/>
            <person name="Brummell D.A."/>
            <person name="Schwinn K.E."/>
            <person name="Catanach A."/>
            <person name="Fullerton C."/>
            <person name="Li D."/>
            <person name="Meiyalaghan S."/>
            <person name="Nieuwenhuizen N."/>
            <person name="Read N."/>
            <person name="Prakash R."/>
            <person name="Hunter D."/>
            <person name="Zhang H."/>
            <person name="McKenzie M."/>
            <person name="Knabel M."/>
            <person name="Harris A."/>
            <person name="Allan A.C."/>
            <person name="Gleave A."/>
            <person name="Chen A."/>
            <person name="Janssen B.J."/>
            <person name="Plunkett B."/>
            <person name="Ampomah-Dwamena C."/>
            <person name="Voogd C."/>
            <person name="Leif D."/>
            <person name="Lafferty D."/>
            <person name="Souleyre E.J.F."/>
            <person name="Varkonyi-Gasic E."/>
            <person name="Gambi F."/>
            <person name="Hanley J."/>
            <person name="Yao J.L."/>
            <person name="Cheung J."/>
            <person name="David K.M."/>
            <person name="Warren B."/>
            <person name="Marsh K."/>
            <person name="Snowden K.C."/>
            <person name="Lin-Wang K."/>
            <person name="Brian L."/>
            <person name="Martinez-Sanchez M."/>
            <person name="Wang M."/>
            <person name="Ileperuma N."/>
            <person name="Macnee N."/>
            <person name="Campin R."/>
            <person name="McAtee P."/>
            <person name="Drummond R.S.M."/>
            <person name="Espley R.V."/>
            <person name="Ireland H.S."/>
            <person name="Wu R."/>
            <person name="Atkinson R.G."/>
            <person name="Karunairetnam S."/>
            <person name="Bulley S."/>
            <person name="Chunkath S."/>
            <person name="Hanley Z."/>
            <person name="Storey R."/>
            <person name="Thrimawithana A.H."/>
            <person name="Thomson S."/>
            <person name="David C."/>
            <person name="Testolin R."/>
            <person name="Huang H."/>
            <person name="Hellens R.P."/>
            <person name="Schaffer R.J."/>
        </authorList>
    </citation>
    <scope>NUCLEOTIDE SEQUENCE [LARGE SCALE GENOMIC DNA]</scope>
    <source>
        <strain evidence="2">cv. Red5</strain>
    </source>
</reference>
<dbReference type="GO" id="GO:0032051">
    <property type="term" value="F:clathrin light chain binding"/>
    <property type="evidence" value="ECO:0007669"/>
    <property type="project" value="TreeGrafter"/>
</dbReference>
<dbReference type="STRING" id="1590841.A0A2R6RTF9"/>
<dbReference type="GO" id="GO:0030132">
    <property type="term" value="C:clathrin coat of coated pit"/>
    <property type="evidence" value="ECO:0007669"/>
    <property type="project" value="InterPro"/>
</dbReference>
<dbReference type="GO" id="GO:0006886">
    <property type="term" value="P:intracellular protein transport"/>
    <property type="evidence" value="ECO:0007669"/>
    <property type="project" value="InterPro"/>
</dbReference>
<proteinExistence type="predicted"/>
<dbReference type="GO" id="GO:0009506">
    <property type="term" value="C:plasmodesma"/>
    <property type="evidence" value="ECO:0007669"/>
    <property type="project" value="TreeGrafter"/>
</dbReference>
<dbReference type="PANTHER" id="PTHR10292">
    <property type="entry name" value="CLATHRIN HEAVY CHAIN RELATED"/>
    <property type="match status" value="1"/>
</dbReference>
<evidence type="ECO:0000313" key="2">
    <source>
        <dbReference type="Proteomes" id="UP000241394"/>
    </source>
</evidence>
<dbReference type="InParanoid" id="A0A2R6RTF9"/>
<dbReference type="PANTHER" id="PTHR10292:SF34">
    <property type="entry name" value="CLATHRIN HEAVY CHAIN 1-RELATED"/>
    <property type="match status" value="1"/>
</dbReference>
<dbReference type="SUPFAM" id="SSF50989">
    <property type="entry name" value="Clathrin heavy-chain terminal domain"/>
    <property type="match status" value="1"/>
</dbReference>